<comment type="caution">
    <text evidence="2">The sequence shown here is derived from an EMBL/GenBank/DDBJ whole genome shotgun (WGS) entry which is preliminary data.</text>
</comment>
<feature type="compositionally biased region" description="Basic residues" evidence="1">
    <location>
        <begin position="399"/>
        <end position="434"/>
    </location>
</feature>
<accession>A0A226EFG2</accession>
<evidence type="ECO:0000313" key="3">
    <source>
        <dbReference type="Proteomes" id="UP000198287"/>
    </source>
</evidence>
<gene>
    <name evidence="2" type="ORF">Fcan01_09286</name>
</gene>
<dbReference type="InterPro" id="IPR019188">
    <property type="entry name" value="SNAPC1"/>
</dbReference>
<dbReference type="Proteomes" id="UP000198287">
    <property type="component" value="Unassembled WGS sequence"/>
</dbReference>
<dbReference type="OrthoDB" id="20127at2759"/>
<evidence type="ECO:0000256" key="1">
    <source>
        <dbReference type="SAM" id="MobiDB-lite"/>
    </source>
</evidence>
<evidence type="ECO:0000313" key="2">
    <source>
        <dbReference type="EMBL" id="OXA56325.1"/>
    </source>
</evidence>
<dbReference type="Pfam" id="PF09808">
    <property type="entry name" value="SNAPC1"/>
    <property type="match status" value="1"/>
</dbReference>
<protein>
    <submittedName>
        <fullName evidence="2">Uncharacterized protein</fullName>
    </submittedName>
</protein>
<proteinExistence type="predicted"/>
<feature type="region of interest" description="Disordered" evidence="1">
    <location>
        <begin position="399"/>
        <end position="474"/>
    </location>
</feature>
<dbReference type="OMA" id="ANLMLEV"/>
<organism evidence="2 3">
    <name type="scientific">Folsomia candida</name>
    <name type="common">Springtail</name>
    <dbReference type="NCBI Taxonomy" id="158441"/>
    <lineage>
        <taxon>Eukaryota</taxon>
        <taxon>Metazoa</taxon>
        <taxon>Ecdysozoa</taxon>
        <taxon>Arthropoda</taxon>
        <taxon>Hexapoda</taxon>
        <taxon>Collembola</taxon>
        <taxon>Entomobryomorpha</taxon>
        <taxon>Isotomoidea</taxon>
        <taxon>Isotomidae</taxon>
        <taxon>Proisotominae</taxon>
        <taxon>Folsomia</taxon>
    </lineage>
</organism>
<sequence>MIITAKTIYRMWAAATDDFERCIGQFLSQPGITFQDFCAVAKRMKIVLVMNACVGQGIYRHEHYAIFSRIMLDAATQFWTLPPVACAKDGNLELRRRLGGFYLAYLLWHKQPYAGVTPIILKSDDMDDLREWFKLVELIEDDDTRLSIKMMIHQLAMTDGFLLSAFDIEYDIHLVHRTVLNMINNQLVKYSRTERTVQDQLAYGTTWHTMAPSIDAHCELQRCFMQCLNCATKPTCLGRVRASKTSKHDAEVNKDEVKTCLEMLAGDTNMANLMLEVADAVDVMARQPILTIGKLTLDNIVYHRMMGEYRTFLRRLEKKILRGRKKPASEYIKAGSYWGRKKEVDEGRDPVKRGPRKGYPRNIYIWLHDLPFSFDPEKESEEEARANANAKYNAAVKRAQAKARSAKPKNWRPKAKVRIPKKKAAKKPKPRKEKKSPVKVPKATRRRNEVLRMKQKMPVETGGNAFAGNANTRRSLRLAAKELTV</sequence>
<reference evidence="2 3" key="1">
    <citation type="submission" date="2015-12" db="EMBL/GenBank/DDBJ databases">
        <title>The genome of Folsomia candida.</title>
        <authorList>
            <person name="Faddeeva A."/>
            <person name="Derks M.F."/>
            <person name="Anvar Y."/>
            <person name="Smit S."/>
            <person name="Van Straalen N."/>
            <person name="Roelofs D."/>
        </authorList>
    </citation>
    <scope>NUCLEOTIDE SEQUENCE [LARGE SCALE GENOMIC DNA]</scope>
    <source>
        <strain evidence="2 3">VU population</strain>
        <tissue evidence="2">Whole body</tissue>
    </source>
</reference>
<keyword evidence="3" id="KW-1185">Reference proteome</keyword>
<dbReference type="EMBL" id="LNIX01000004">
    <property type="protein sequence ID" value="OXA56325.1"/>
    <property type="molecule type" value="Genomic_DNA"/>
</dbReference>
<dbReference type="AlphaFoldDB" id="A0A226EFG2"/>
<name>A0A226EFG2_FOLCA</name>